<name>A0A2W4W7W0_9CYAN</name>
<evidence type="ECO:0008006" key="3">
    <source>
        <dbReference type="Google" id="ProtNLM"/>
    </source>
</evidence>
<protein>
    <recommendedName>
        <fullName evidence="3">Cyclopropane-fatty-acyl-phospholipid synthase</fullName>
    </recommendedName>
</protein>
<reference evidence="2" key="1">
    <citation type="submission" date="2018-04" db="EMBL/GenBank/DDBJ databases">
        <authorList>
            <person name="Cornet L."/>
        </authorList>
    </citation>
    <scope>NUCLEOTIDE SEQUENCE [LARGE SCALE GENOMIC DNA]</scope>
</reference>
<dbReference type="AlphaFoldDB" id="A0A2W4W7W0"/>
<evidence type="ECO:0000313" key="2">
    <source>
        <dbReference type="Proteomes" id="UP000249081"/>
    </source>
</evidence>
<gene>
    <name evidence="1" type="ORF">DCF17_11055</name>
</gene>
<dbReference type="PANTHER" id="PTHR43667">
    <property type="entry name" value="CYCLOPROPANE-FATTY-ACYL-PHOSPHOLIPID SYNTHASE"/>
    <property type="match status" value="1"/>
</dbReference>
<proteinExistence type="predicted"/>
<dbReference type="Gene3D" id="3.40.50.150">
    <property type="entry name" value="Vaccinia Virus protein VP39"/>
    <property type="match status" value="1"/>
</dbReference>
<accession>A0A2W4W7W0</accession>
<reference evidence="1 2" key="2">
    <citation type="submission" date="2018-06" db="EMBL/GenBank/DDBJ databases">
        <title>Metagenomic assembly of (sub)arctic Cyanobacteria and their associated microbiome from non-axenic cultures.</title>
        <authorList>
            <person name="Baurain D."/>
        </authorList>
    </citation>
    <scope>NUCLEOTIDE SEQUENCE [LARGE SCALE GENOMIC DNA]</scope>
    <source>
        <strain evidence="1">ULC041bin1</strain>
    </source>
</reference>
<sequence>MSLISQVYQRTPATSLKSKDLVDQLLISQDIRILAEQDALAGVNPWDIVCRDNQRKNVINQFRTFKTLGLGNTYIQGLWHCERIDLLFERLFALDVEGKRNSVIFELPNSPYLLLEQLLYKVFNISLLRQMDVAKTHYDLPIELYEGFLGESMKYTTGDWTGLTQVPENLTAAQNQNLAYWVNELNISDGDVILDCGCGWGTLPDYLKHQFNITYIGITISDVQVDYCRSKFEGLKNYHFFHHSYHNRHQNILAQAGVEQITKCIFLETLEHGGSRNLPHILRNVREVISPDGLLGIQTIGADHPTLICDPYINRYIFQHASLSSPSQLGKAIESNRQFVKIKENNIFENYPATLRSWNHYFQENWDDIKPHIQRILDSTTFKTVDEWKRHWEFYLLMCVGAFVPGTYPQVYQITARPNFFVKL</sequence>
<dbReference type="Proteomes" id="UP000249081">
    <property type="component" value="Unassembled WGS sequence"/>
</dbReference>
<organism evidence="1 2">
    <name type="scientific">Shackletoniella antarctica</name>
    <dbReference type="NCBI Taxonomy" id="268115"/>
    <lineage>
        <taxon>Bacteria</taxon>
        <taxon>Bacillati</taxon>
        <taxon>Cyanobacteriota</taxon>
        <taxon>Cyanophyceae</taxon>
        <taxon>Oculatellales</taxon>
        <taxon>Oculatellaceae</taxon>
        <taxon>Shackletoniella</taxon>
    </lineage>
</organism>
<dbReference type="Pfam" id="PF02353">
    <property type="entry name" value="CMAS"/>
    <property type="match status" value="1"/>
</dbReference>
<dbReference type="InterPro" id="IPR029063">
    <property type="entry name" value="SAM-dependent_MTases_sf"/>
</dbReference>
<dbReference type="PANTHER" id="PTHR43667:SF2">
    <property type="entry name" value="FATTY ACID C-METHYL TRANSFERASE"/>
    <property type="match status" value="1"/>
</dbReference>
<comment type="caution">
    <text evidence="1">The sequence shown here is derived from an EMBL/GenBank/DDBJ whole genome shotgun (WGS) entry which is preliminary data.</text>
</comment>
<dbReference type="CDD" id="cd02440">
    <property type="entry name" value="AdoMet_MTases"/>
    <property type="match status" value="1"/>
</dbReference>
<dbReference type="SUPFAM" id="SSF53335">
    <property type="entry name" value="S-adenosyl-L-methionine-dependent methyltransferases"/>
    <property type="match status" value="1"/>
</dbReference>
<evidence type="ECO:0000313" key="1">
    <source>
        <dbReference type="EMBL" id="PZO41214.1"/>
    </source>
</evidence>
<dbReference type="EMBL" id="QBMN01000067">
    <property type="protein sequence ID" value="PZO41214.1"/>
    <property type="molecule type" value="Genomic_DNA"/>
</dbReference>
<dbReference type="InterPro" id="IPR050723">
    <property type="entry name" value="CFA/CMAS"/>
</dbReference>